<accession>A0A101IQS1</accession>
<organism evidence="1 2">
    <name type="scientific">Methanoculleus marisnigri</name>
    <dbReference type="NCBI Taxonomy" id="2198"/>
    <lineage>
        <taxon>Archaea</taxon>
        <taxon>Methanobacteriati</taxon>
        <taxon>Methanobacteriota</taxon>
        <taxon>Stenosarchaea group</taxon>
        <taxon>Methanomicrobia</taxon>
        <taxon>Methanomicrobiales</taxon>
        <taxon>Methanomicrobiaceae</taxon>
        <taxon>Methanoculleus</taxon>
    </lineage>
</organism>
<evidence type="ECO:0000313" key="2">
    <source>
        <dbReference type="Proteomes" id="UP000054598"/>
    </source>
</evidence>
<comment type="caution">
    <text evidence="1">The sequence shown here is derived from an EMBL/GenBank/DDBJ whole genome shotgun (WGS) entry which is preliminary data.</text>
</comment>
<gene>
    <name evidence="1" type="ORF">XE10_1767</name>
</gene>
<name>A0A101IQS1_9EURY</name>
<reference evidence="2" key="1">
    <citation type="journal article" date="2015" name="MBio">
        <title>Genome-Resolved Metagenomic Analysis Reveals Roles for Candidate Phyla and Other Microbial Community Members in Biogeochemical Transformations in Oil Reservoirs.</title>
        <authorList>
            <person name="Hu P."/>
            <person name="Tom L."/>
            <person name="Singh A."/>
            <person name="Thomas B.C."/>
            <person name="Baker B.J."/>
            <person name="Piceno Y.M."/>
            <person name="Andersen G.L."/>
            <person name="Banfield J.F."/>
        </authorList>
    </citation>
    <scope>NUCLEOTIDE SEQUENCE [LARGE SCALE GENOMIC DNA]</scope>
</reference>
<dbReference type="AlphaFoldDB" id="A0A101IQS1"/>
<proteinExistence type="predicted"/>
<dbReference type="Proteomes" id="UP000054598">
    <property type="component" value="Unassembled WGS sequence"/>
</dbReference>
<dbReference type="EMBL" id="LGHE01000245">
    <property type="protein sequence ID" value="KUK99604.1"/>
    <property type="molecule type" value="Genomic_DNA"/>
</dbReference>
<evidence type="ECO:0000313" key="1">
    <source>
        <dbReference type="EMBL" id="KUK99604.1"/>
    </source>
</evidence>
<protein>
    <submittedName>
        <fullName evidence="1">Uncharacterized protein</fullName>
    </submittedName>
</protein>
<feature type="non-terminal residue" evidence="1">
    <location>
        <position position="49"/>
    </location>
</feature>
<sequence length="49" mass="5685">MSEAAMTAVKIEGFKRAFVRITVLTRLREGIQIEWHECIVNVIRIRVCP</sequence>